<dbReference type="PROSITE" id="PS51186">
    <property type="entry name" value="GNAT"/>
    <property type="match status" value="1"/>
</dbReference>
<feature type="domain" description="N-acetyltransferase" evidence="1">
    <location>
        <begin position="8"/>
        <end position="166"/>
    </location>
</feature>
<protein>
    <submittedName>
        <fullName evidence="2">GNAT family N-acetyltransferase</fullName>
    </submittedName>
</protein>
<gene>
    <name evidence="2" type="ORF">KSS95_16250</name>
</gene>
<proteinExistence type="predicted"/>
<evidence type="ECO:0000313" key="3">
    <source>
        <dbReference type="Proteomes" id="UP001047646"/>
    </source>
</evidence>
<sequence length="166" mass="18504">MHDMPSHIDVRGLTPRRLQPHDESMICRQRQAMFHEAGGDPAQLRSMTEHFAPWLRPRLADGRYYGFALLDGQAVVAAIGLMDIDWPPHPAHPTQDRRGYVLNVYVEPSHRRRGLATALMRLAEAEFGRRGLGFAVLHATDVGRPVYAALGWAATAEMAKALHPAP</sequence>
<reference evidence="2" key="1">
    <citation type="journal article" date="2021" name="Microorganisms">
        <title>The Ever-Expanding Pseudomonas Genus: Description of 43 New Species and Partition of the Pseudomonas putida Group.</title>
        <authorList>
            <person name="Girard L."/>
            <person name="Lood C."/>
            <person name="Hofte M."/>
            <person name="Vandamme P."/>
            <person name="Rokni-Zadeh H."/>
            <person name="van Noort V."/>
            <person name="Lavigne R."/>
            <person name="De Mot R."/>
        </authorList>
    </citation>
    <scope>NUCLEOTIDE SEQUENCE</scope>
    <source>
        <strain evidence="2">COW39</strain>
    </source>
</reference>
<evidence type="ECO:0000259" key="1">
    <source>
        <dbReference type="PROSITE" id="PS51186"/>
    </source>
</evidence>
<dbReference type="RefSeq" id="WP_217848093.1">
    <property type="nucleotide sequence ID" value="NZ_CP077073.1"/>
</dbReference>
<dbReference type="CDD" id="cd04301">
    <property type="entry name" value="NAT_SF"/>
    <property type="match status" value="1"/>
</dbReference>
<dbReference type="Pfam" id="PF00583">
    <property type="entry name" value="Acetyltransf_1"/>
    <property type="match status" value="1"/>
</dbReference>
<accession>A0ABX8M5W7</accession>
<dbReference type="InterPro" id="IPR000182">
    <property type="entry name" value="GNAT_dom"/>
</dbReference>
<dbReference type="EMBL" id="CP077073">
    <property type="protein sequence ID" value="QXH33720.1"/>
    <property type="molecule type" value="Genomic_DNA"/>
</dbReference>
<evidence type="ECO:0000313" key="2">
    <source>
        <dbReference type="EMBL" id="QXH33720.1"/>
    </source>
</evidence>
<organism evidence="2 3">
    <name type="scientific">Pseudomonas muyukensis</name>
    <dbReference type="NCBI Taxonomy" id="2842357"/>
    <lineage>
        <taxon>Bacteria</taxon>
        <taxon>Pseudomonadati</taxon>
        <taxon>Pseudomonadota</taxon>
        <taxon>Gammaproteobacteria</taxon>
        <taxon>Pseudomonadales</taxon>
        <taxon>Pseudomonadaceae</taxon>
        <taxon>Pseudomonas</taxon>
    </lineage>
</organism>
<dbReference type="Proteomes" id="UP001047646">
    <property type="component" value="Chromosome"/>
</dbReference>
<name>A0ABX8M5W7_9PSED</name>
<keyword evidence="3" id="KW-1185">Reference proteome</keyword>